<dbReference type="InterPro" id="IPR019734">
    <property type="entry name" value="TPR_rpt"/>
</dbReference>
<evidence type="ECO:0000256" key="1">
    <source>
        <dbReference type="PROSITE-ProRule" id="PRU00339"/>
    </source>
</evidence>
<evidence type="ECO:0000313" key="2">
    <source>
        <dbReference type="EMBL" id="MBV7390362.1"/>
    </source>
</evidence>
<dbReference type="PROSITE" id="PS50005">
    <property type="entry name" value="TPR"/>
    <property type="match status" value="1"/>
</dbReference>
<dbReference type="Proteomes" id="UP000774130">
    <property type="component" value="Unassembled WGS sequence"/>
</dbReference>
<proteinExistence type="predicted"/>
<keyword evidence="3" id="KW-1185">Reference proteome</keyword>
<accession>A0ABS6TBU2</accession>
<dbReference type="Pfam" id="PF13181">
    <property type="entry name" value="TPR_8"/>
    <property type="match status" value="1"/>
</dbReference>
<reference evidence="2 3" key="1">
    <citation type="submission" date="2021-06" db="EMBL/GenBank/DDBJ databases">
        <title>Enterococcus alishanensis sp. nov., a novel lactic acid bacterium isolated from fresh coffee beans.</title>
        <authorList>
            <person name="Chen Y.-S."/>
        </authorList>
    </citation>
    <scope>NUCLEOTIDE SEQUENCE [LARGE SCALE GENOMIC DNA]</scope>
    <source>
        <strain evidence="2 3">ALS3</strain>
    </source>
</reference>
<feature type="repeat" description="TPR" evidence="1">
    <location>
        <begin position="10"/>
        <end position="43"/>
    </location>
</feature>
<keyword evidence="1" id="KW-0802">TPR repeat</keyword>
<name>A0ABS6TBU2_9ENTE</name>
<comment type="caution">
    <text evidence="2">The sequence shown here is derived from an EMBL/GenBank/DDBJ whole genome shotgun (WGS) entry which is preliminary data.</text>
</comment>
<evidence type="ECO:0008006" key="4">
    <source>
        <dbReference type="Google" id="ProtNLM"/>
    </source>
</evidence>
<gene>
    <name evidence="2" type="ORF">KUA55_06685</name>
</gene>
<sequence>MSEIQFPKNFEFYCKAGHLALENSDMNQAFSSFEKAYKINKDPLVNFMLSTISSQKGNIELAIQYAEEMLDNYLIDYQRFEYFLQLLLLNYQFEKARAWVWQGYKQQLITKEQVNDFSYVIDEQAQMFPEECTDDQLYSLDELLEELKAPVLVQIETIKKSENLSLADLIELGKQILSEDKVTLLARNYLFEELSKNEVDQVFDYLDLNDQIIELNPKTIGTDLRDQLMNDIIASLAEKLEHQDPYLLQNLIEEVYVEQALLYPLQVFYSDTAEWVNSYLSSDKNDDSEIKKIREKLKKWQSFYQS</sequence>
<dbReference type="RefSeq" id="WP_218325403.1">
    <property type="nucleotide sequence ID" value="NZ_JAHUZB010000002.1"/>
</dbReference>
<protein>
    <recommendedName>
        <fullName evidence="4">Tetratricopeptide repeat protein</fullName>
    </recommendedName>
</protein>
<evidence type="ECO:0000313" key="3">
    <source>
        <dbReference type="Proteomes" id="UP000774130"/>
    </source>
</evidence>
<dbReference type="EMBL" id="JAHUZB010000002">
    <property type="protein sequence ID" value="MBV7390362.1"/>
    <property type="molecule type" value="Genomic_DNA"/>
</dbReference>
<organism evidence="2 3">
    <name type="scientific">Enterococcus alishanensis</name>
    <dbReference type="NCBI Taxonomy" id="1303817"/>
    <lineage>
        <taxon>Bacteria</taxon>
        <taxon>Bacillati</taxon>
        <taxon>Bacillota</taxon>
        <taxon>Bacilli</taxon>
        <taxon>Lactobacillales</taxon>
        <taxon>Enterococcaceae</taxon>
        <taxon>Enterococcus</taxon>
    </lineage>
</organism>